<keyword evidence="9 16" id="KW-0418">Kinase</keyword>
<dbReference type="PANTHER" id="PTHR45528">
    <property type="entry name" value="SENSOR HISTIDINE KINASE CPXA"/>
    <property type="match status" value="1"/>
</dbReference>
<evidence type="ECO:0000256" key="3">
    <source>
        <dbReference type="ARBA" id="ARBA00012438"/>
    </source>
</evidence>
<evidence type="ECO:0000256" key="14">
    <source>
        <dbReference type="SAM" id="Phobius"/>
    </source>
</evidence>
<keyword evidence="4" id="KW-1003">Cell membrane</keyword>
<dbReference type="Gene3D" id="3.30.565.10">
    <property type="entry name" value="Histidine kinase-like ATPase, C-terminal domain"/>
    <property type="match status" value="1"/>
</dbReference>
<keyword evidence="5" id="KW-0597">Phosphoprotein</keyword>
<evidence type="ECO:0000313" key="16">
    <source>
        <dbReference type="EMBL" id="MBF0596741.1"/>
    </source>
</evidence>
<gene>
    <name evidence="16" type="ORF">IM532_04645</name>
</gene>
<dbReference type="AlphaFoldDB" id="A0A8J7FUT1"/>
<dbReference type="Proteomes" id="UP000608754">
    <property type="component" value="Unassembled WGS sequence"/>
</dbReference>
<evidence type="ECO:0000256" key="10">
    <source>
        <dbReference type="ARBA" id="ARBA00022840"/>
    </source>
</evidence>
<dbReference type="CDD" id="cd00082">
    <property type="entry name" value="HisKA"/>
    <property type="match status" value="1"/>
</dbReference>
<keyword evidence="10" id="KW-0067">ATP-binding</keyword>
<evidence type="ECO:0000256" key="13">
    <source>
        <dbReference type="ARBA" id="ARBA00023136"/>
    </source>
</evidence>
<keyword evidence="11 14" id="KW-1133">Transmembrane helix</keyword>
<dbReference type="GO" id="GO:0005886">
    <property type="term" value="C:plasma membrane"/>
    <property type="evidence" value="ECO:0007669"/>
    <property type="project" value="UniProtKB-SubCell"/>
</dbReference>
<sequence length="434" mass="50045">MDWDINGQSNMTLSGKITQYFTLIVFTSLCFGFFIFYFAIERATMQSAIGKLENLNHVIEQKLACTSIEEIQQQHPHVKVIRLTEKDMDLVDEVIREGNYEWNEMLQTMVNHVTVTTYPFIGDQHYSIQSQISLTIIDDDYFVGIAMTIAWILVFIIITIIFFGELITRKLYTPFFHLLDKMNSFDVREKKSLELIETPIKEFSQLNELFYKTSEQSIQHYQALREFTENLSHELQTPIANIKGKLELMLNSDLSEQQMIALSSMYDELDKVSSINQSLVLLMSLDHHQVSNESINISDLLNEIISNYEDIISMNGLELNLDIMPDIFINLNPLLAHVVLSNLVSNACRHNVKNGYISITLNSCFLNISNSGNEQEFSNDTIFQRFNKGKYNPNSIGIGLALVKKILTVYNLDISYNFHQKSHSFLINFNKLHV</sequence>
<dbReference type="SMART" id="SM00387">
    <property type="entry name" value="HATPase_c"/>
    <property type="match status" value="1"/>
</dbReference>
<dbReference type="Gene3D" id="1.10.287.130">
    <property type="match status" value="1"/>
</dbReference>
<evidence type="ECO:0000256" key="5">
    <source>
        <dbReference type="ARBA" id="ARBA00022553"/>
    </source>
</evidence>
<dbReference type="GO" id="GO:0005524">
    <property type="term" value="F:ATP binding"/>
    <property type="evidence" value="ECO:0007669"/>
    <property type="project" value="UniProtKB-KW"/>
</dbReference>
<evidence type="ECO:0000256" key="9">
    <source>
        <dbReference type="ARBA" id="ARBA00022777"/>
    </source>
</evidence>
<comment type="subcellular location">
    <subcellularLocation>
        <location evidence="2">Cell membrane</location>
        <topology evidence="2">Multi-pass membrane protein</topology>
    </subcellularLocation>
</comment>
<protein>
    <recommendedName>
        <fullName evidence="3">histidine kinase</fullName>
        <ecNumber evidence="3">2.7.13.3</ecNumber>
    </recommendedName>
</protein>
<evidence type="ECO:0000256" key="1">
    <source>
        <dbReference type="ARBA" id="ARBA00000085"/>
    </source>
</evidence>
<keyword evidence="7 14" id="KW-0812">Transmembrane</keyword>
<dbReference type="SUPFAM" id="SSF47384">
    <property type="entry name" value="Homodimeric domain of signal transducing histidine kinase"/>
    <property type="match status" value="1"/>
</dbReference>
<dbReference type="Pfam" id="PF02518">
    <property type="entry name" value="HATPase_c"/>
    <property type="match status" value="1"/>
</dbReference>
<keyword evidence="17" id="KW-1185">Reference proteome</keyword>
<reference evidence="16" key="1">
    <citation type="submission" date="2020-10" db="EMBL/GenBank/DDBJ databases">
        <authorList>
            <person name="Lu T."/>
            <person name="Wang Q."/>
            <person name="Han X."/>
        </authorList>
    </citation>
    <scope>NUCLEOTIDE SEQUENCE</scope>
    <source>
        <strain evidence="16">WQ 117</strain>
    </source>
</reference>
<dbReference type="SMART" id="SM00388">
    <property type="entry name" value="HisKA"/>
    <property type="match status" value="1"/>
</dbReference>
<evidence type="ECO:0000256" key="12">
    <source>
        <dbReference type="ARBA" id="ARBA00023012"/>
    </source>
</evidence>
<organism evidence="16 17">
    <name type="scientific">Faecalibacter rhinopitheci</name>
    <dbReference type="NCBI Taxonomy" id="2779678"/>
    <lineage>
        <taxon>Bacteria</taxon>
        <taxon>Pseudomonadati</taxon>
        <taxon>Bacteroidota</taxon>
        <taxon>Flavobacteriia</taxon>
        <taxon>Flavobacteriales</taxon>
        <taxon>Weeksellaceae</taxon>
        <taxon>Faecalibacter</taxon>
    </lineage>
</organism>
<dbReference type="InterPro" id="IPR003594">
    <property type="entry name" value="HATPase_dom"/>
</dbReference>
<evidence type="ECO:0000256" key="2">
    <source>
        <dbReference type="ARBA" id="ARBA00004651"/>
    </source>
</evidence>
<comment type="catalytic activity">
    <reaction evidence="1">
        <text>ATP + protein L-histidine = ADP + protein N-phospho-L-histidine.</text>
        <dbReference type="EC" id="2.7.13.3"/>
    </reaction>
</comment>
<dbReference type="EMBL" id="JADGIK010000002">
    <property type="protein sequence ID" value="MBF0596741.1"/>
    <property type="molecule type" value="Genomic_DNA"/>
</dbReference>
<evidence type="ECO:0000256" key="11">
    <source>
        <dbReference type="ARBA" id="ARBA00022989"/>
    </source>
</evidence>
<dbReference type="PROSITE" id="PS50109">
    <property type="entry name" value="HIS_KIN"/>
    <property type="match status" value="1"/>
</dbReference>
<dbReference type="PANTHER" id="PTHR45528:SF1">
    <property type="entry name" value="SENSOR HISTIDINE KINASE CPXA"/>
    <property type="match status" value="1"/>
</dbReference>
<feature type="domain" description="Histidine kinase" evidence="15">
    <location>
        <begin position="230"/>
        <end position="433"/>
    </location>
</feature>
<dbReference type="InterPro" id="IPR036890">
    <property type="entry name" value="HATPase_C_sf"/>
</dbReference>
<dbReference type="SUPFAM" id="SSF55874">
    <property type="entry name" value="ATPase domain of HSP90 chaperone/DNA topoisomerase II/histidine kinase"/>
    <property type="match status" value="1"/>
</dbReference>
<dbReference type="RefSeq" id="WP_194182265.1">
    <property type="nucleotide sequence ID" value="NZ_JADGIK010000002.1"/>
</dbReference>
<comment type="caution">
    <text evidence="16">The sequence shown here is derived from an EMBL/GenBank/DDBJ whole genome shotgun (WGS) entry which is preliminary data.</text>
</comment>
<evidence type="ECO:0000256" key="8">
    <source>
        <dbReference type="ARBA" id="ARBA00022741"/>
    </source>
</evidence>
<feature type="transmembrane region" description="Helical" evidence="14">
    <location>
        <begin position="20"/>
        <end position="40"/>
    </location>
</feature>
<evidence type="ECO:0000259" key="15">
    <source>
        <dbReference type="PROSITE" id="PS50109"/>
    </source>
</evidence>
<dbReference type="InterPro" id="IPR003661">
    <property type="entry name" value="HisK_dim/P_dom"/>
</dbReference>
<dbReference type="Pfam" id="PF00512">
    <property type="entry name" value="HisKA"/>
    <property type="match status" value="1"/>
</dbReference>
<evidence type="ECO:0000256" key="4">
    <source>
        <dbReference type="ARBA" id="ARBA00022475"/>
    </source>
</evidence>
<evidence type="ECO:0000313" key="17">
    <source>
        <dbReference type="Proteomes" id="UP000608754"/>
    </source>
</evidence>
<keyword evidence="8" id="KW-0547">Nucleotide-binding</keyword>
<dbReference type="EC" id="2.7.13.3" evidence="3"/>
<proteinExistence type="predicted"/>
<dbReference type="InterPro" id="IPR005467">
    <property type="entry name" value="His_kinase_dom"/>
</dbReference>
<evidence type="ECO:0000256" key="7">
    <source>
        <dbReference type="ARBA" id="ARBA00022692"/>
    </source>
</evidence>
<feature type="transmembrane region" description="Helical" evidence="14">
    <location>
        <begin position="141"/>
        <end position="164"/>
    </location>
</feature>
<name>A0A8J7FUT1_9FLAO</name>
<dbReference type="GO" id="GO:0000155">
    <property type="term" value="F:phosphorelay sensor kinase activity"/>
    <property type="evidence" value="ECO:0007669"/>
    <property type="project" value="InterPro"/>
</dbReference>
<dbReference type="InterPro" id="IPR036097">
    <property type="entry name" value="HisK_dim/P_sf"/>
</dbReference>
<accession>A0A8J7FUT1</accession>
<keyword evidence="13 14" id="KW-0472">Membrane</keyword>
<keyword evidence="12" id="KW-0902">Two-component regulatory system</keyword>
<keyword evidence="6" id="KW-0808">Transferase</keyword>
<evidence type="ECO:0000256" key="6">
    <source>
        <dbReference type="ARBA" id="ARBA00022679"/>
    </source>
</evidence>
<dbReference type="InterPro" id="IPR050398">
    <property type="entry name" value="HssS/ArlS-like"/>
</dbReference>